<dbReference type="Proteomes" id="UP001151760">
    <property type="component" value="Unassembled WGS sequence"/>
</dbReference>
<dbReference type="EMBL" id="BQNB010013577">
    <property type="protein sequence ID" value="GJT17667.1"/>
    <property type="molecule type" value="Genomic_DNA"/>
</dbReference>
<sequence>MLQAAGFTSLPLSYSVWSQVSKRCLGNLASVIDLGRRILRFFLAGKLDRWLEFRYMMKMELRLSNCEIALIRGPEAVLQVSDLLRYKGACSDQGVSILLVFLSSQLIVKRNLVIPESSSCTL</sequence>
<evidence type="ECO:0000313" key="2">
    <source>
        <dbReference type="Proteomes" id="UP001151760"/>
    </source>
</evidence>
<name>A0ABQ5BV23_9ASTR</name>
<accession>A0ABQ5BV23</accession>
<keyword evidence="2" id="KW-1185">Reference proteome</keyword>
<gene>
    <name evidence="1" type="ORF">Tco_0876373</name>
</gene>
<protein>
    <submittedName>
        <fullName evidence="1">Uncharacterized protein</fullName>
    </submittedName>
</protein>
<organism evidence="1 2">
    <name type="scientific">Tanacetum coccineum</name>
    <dbReference type="NCBI Taxonomy" id="301880"/>
    <lineage>
        <taxon>Eukaryota</taxon>
        <taxon>Viridiplantae</taxon>
        <taxon>Streptophyta</taxon>
        <taxon>Embryophyta</taxon>
        <taxon>Tracheophyta</taxon>
        <taxon>Spermatophyta</taxon>
        <taxon>Magnoliopsida</taxon>
        <taxon>eudicotyledons</taxon>
        <taxon>Gunneridae</taxon>
        <taxon>Pentapetalae</taxon>
        <taxon>asterids</taxon>
        <taxon>campanulids</taxon>
        <taxon>Asterales</taxon>
        <taxon>Asteraceae</taxon>
        <taxon>Asteroideae</taxon>
        <taxon>Anthemideae</taxon>
        <taxon>Anthemidinae</taxon>
        <taxon>Tanacetum</taxon>
    </lineage>
</organism>
<reference evidence="1" key="2">
    <citation type="submission" date="2022-01" db="EMBL/GenBank/DDBJ databases">
        <authorList>
            <person name="Yamashiro T."/>
            <person name="Shiraishi A."/>
            <person name="Satake H."/>
            <person name="Nakayama K."/>
        </authorList>
    </citation>
    <scope>NUCLEOTIDE SEQUENCE</scope>
</reference>
<evidence type="ECO:0000313" key="1">
    <source>
        <dbReference type="EMBL" id="GJT17667.1"/>
    </source>
</evidence>
<comment type="caution">
    <text evidence="1">The sequence shown here is derived from an EMBL/GenBank/DDBJ whole genome shotgun (WGS) entry which is preliminary data.</text>
</comment>
<proteinExistence type="predicted"/>
<reference evidence="1" key="1">
    <citation type="journal article" date="2022" name="Int. J. Mol. Sci.">
        <title>Draft Genome of Tanacetum Coccineum: Genomic Comparison of Closely Related Tanacetum-Family Plants.</title>
        <authorList>
            <person name="Yamashiro T."/>
            <person name="Shiraishi A."/>
            <person name="Nakayama K."/>
            <person name="Satake H."/>
        </authorList>
    </citation>
    <scope>NUCLEOTIDE SEQUENCE</scope>
</reference>